<evidence type="ECO:0000256" key="8">
    <source>
        <dbReference type="ARBA" id="ARBA00022490"/>
    </source>
</evidence>
<dbReference type="Gene3D" id="3.30.420.10">
    <property type="entry name" value="Ribonuclease H-like superfamily/Ribonuclease H"/>
    <property type="match status" value="1"/>
</dbReference>
<evidence type="ECO:0000256" key="2">
    <source>
        <dbReference type="ARBA" id="ARBA00001946"/>
    </source>
</evidence>
<comment type="subcellular location">
    <subcellularLocation>
        <location evidence="4 14">Cytoplasm</location>
    </subcellularLocation>
</comment>
<dbReference type="HAMAP" id="MF_00052_B">
    <property type="entry name" value="RNase_HII_B"/>
    <property type="match status" value="1"/>
</dbReference>
<evidence type="ECO:0000256" key="15">
    <source>
        <dbReference type="PROSITE-ProRule" id="PRU01319"/>
    </source>
</evidence>
<dbReference type="EMBL" id="NFHO01000001">
    <property type="protein sequence ID" value="OUN44429.1"/>
    <property type="molecule type" value="Genomic_DNA"/>
</dbReference>
<dbReference type="PANTHER" id="PTHR10954:SF18">
    <property type="entry name" value="RIBONUCLEASE HII"/>
    <property type="match status" value="1"/>
</dbReference>
<comment type="caution">
    <text evidence="19">The sequence shown here is derived from an EMBL/GenBank/DDBJ whole genome shotgun (WGS) entry which is preliminary data.</text>
</comment>
<accession>A0A1Y3UDI8</accession>
<dbReference type="PROSITE" id="PS51975">
    <property type="entry name" value="RNASE_H_2"/>
    <property type="match status" value="1"/>
</dbReference>
<comment type="cofactor">
    <cofactor evidence="14 15">
        <name>Mn(2+)</name>
        <dbReference type="ChEBI" id="CHEBI:29035"/>
    </cofactor>
    <cofactor evidence="14 15">
        <name>Mg(2+)</name>
        <dbReference type="ChEBI" id="CHEBI:18420"/>
    </cofactor>
    <text evidence="14 15">Manganese or magnesium. Binds 1 divalent metal ion per monomer in the absence of substrate. May bind a second metal ion after substrate binding.</text>
</comment>
<keyword evidence="13 14" id="KW-0464">Manganese</keyword>
<protein>
    <recommendedName>
        <fullName evidence="7 14">Ribonuclease HII</fullName>
        <shortName evidence="14">RNase HII</shortName>
        <ecNumber evidence="6 14">3.1.26.4</ecNumber>
    </recommendedName>
</protein>
<evidence type="ECO:0000256" key="6">
    <source>
        <dbReference type="ARBA" id="ARBA00012180"/>
    </source>
</evidence>
<gene>
    <name evidence="14" type="primary">rnhB</name>
    <name evidence="19" type="ORF">B5G21_00290</name>
</gene>
<keyword evidence="12 14" id="KW-0378">Hydrolase</keyword>
<evidence type="ECO:0000313" key="20">
    <source>
        <dbReference type="Proteomes" id="UP000196560"/>
    </source>
</evidence>
<dbReference type="InterPro" id="IPR001352">
    <property type="entry name" value="RNase_HII/HIII"/>
</dbReference>
<dbReference type="InterPro" id="IPR024567">
    <property type="entry name" value="RNase_HII/HIII_dom"/>
</dbReference>
<feature type="binding site" evidence="14 15">
    <location>
        <position position="82"/>
    </location>
    <ligand>
        <name>a divalent metal cation</name>
        <dbReference type="ChEBI" id="CHEBI:60240"/>
    </ligand>
</feature>
<keyword evidence="10 14" id="KW-0479">Metal-binding</keyword>
<dbReference type="SUPFAM" id="SSF53098">
    <property type="entry name" value="Ribonuclease H-like"/>
    <property type="match status" value="1"/>
</dbReference>
<dbReference type="GO" id="GO:0030145">
    <property type="term" value="F:manganese ion binding"/>
    <property type="evidence" value="ECO:0007669"/>
    <property type="project" value="UniProtKB-UniRule"/>
</dbReference>
<evidence type="ECO:0000313" key="19">
    <source>
        <dbReference type="EMBL" id="OUN44429.1"/>
    </source>
</evidence>
<dbReference type="NCBIfam" id="NF000595">
    <property type="entry name" value="PRK00015.1-3"/>
    <property type="match status" value="1"/>
</dbReference>
<keyword evidence="9 14" id="KW-0540">Nuclease</keyword>
<evidence type="ECO:0000256" key="9">
    <source>
        <dbReference type="ARBA" id="ARBA00022722"/>
    </source>
</evidence>
<dbReference type="GO" id="GO:0043137">
    <property type="term" value="P:DNA replication, removal of RNA primer"/>
    <property type="evidence" value="ECO:0007669"/>
    <property type="project" value="TreeGrafter"/>
</dbReference>
<evidence type="ECO:0000256" key="17">
    <source>
        <dbReference type="SAM" id="Coils"/>
    </source>
</evidence>
<comment type="cofactor">
    <cofactor evidence="2">
        <name>Mg(2+)</name>
        <dbReference type="ChEBI" id="CHEBI:18420"/>
    </cofactor>
</comment>
<comment type="catalytic activity">
    <reaction evidence="1 14 15 16">
        <text>Endonucleolytic cleavage to 5'-phosphomonoester.</text>
        <dbReference type="EC" id="3.1.26.4"/>
    </reaction>
</comment>
<dbReference type="GO" id="GO:0032299">
    <property type="term" value="C:ribonuclease H2 complex"/>
    <property type="evidence" value="ECO:0007669"/>
    <property type="project" value="TreeGrafter"/>
</dbReference>
<sequence length="262" mass="28141">MANQVSSRSASEVAAVLGSAALEELPALIERYRDDPRKQVQSALARAERRLDRERAERERVDAMYAEMAELGGPGVVVGVDEVGRGSVAGPLTVCAVCLPERPRIWGLNDSKKLTPARRERLTEEIAQVAVAIGFCHIPAAEIDRIGMASALRRAVAGAVADTGLTPDCVLMDGNPLGAVDHERDIVHGDARVACIAAASIVAKVTRDAHMVELDALYPEYHLAESKGYASPEHIAAIKAHGLTEEHRVSFCGNFLETESLF</sequence>
<feature type="binding site" evidence="14 15">
    <location>
        <position position="173"/>
    </location>
    <ligand>
        <name>a divalent metal cation</name>
        <dbReference type="ChEBI" id="CHEBI:60240"/>
    </ligand>
</feature>
<evidence type="ECO:0000256" key="13">
    <source>
        <dbReference type="ARBA" id="ARBA00023211"/>
    </source>
</evidence>
<evidence type="ECO:0000256" key="3">
    <source>
        <dbReference type="ARBA" id="ARBA00004065"/>
    </source>
</evidence>
<dbReference type="EC" id="3.1.26.4" evidence="6 14"/>
<dbReference type="RefSeq" id="WP_087185746.1">
    <property type="nucleotide sequence ID" value="NZ_NFHO01000001.1"/>
</dbReference>
<keyword evidence="8 14" id="KW-0963">Cytoplasm</keyword>
<proteinExistence type="inferred from homology"/>
<evidence type="ECO:0000256" key="11">
    <source>
        <dbReference type="ARBA" id="ARBA00022759"/>
    </source>
</evidence>
<dbReference type="GO" id="GO:0005737">
    <property type="term" value="C:cytoplasm"/>
    <property type="evidence" value="ECO:0007669"/>
    <property type="project" value="UniProtKB-SubCell"/>
</dbReference>
<evidence type="ECO:0000259" key="18">
    <source>
        <dbReference type="PROSITE" id="PS51975"/>
    </source>
</evidence>
<dbReference type="AlphaFoldDB" id="A0A1Y3UDI8"/>
<evidence type="ECO:0000256" key="12">
    <source>
        <dbReference type="ARBA" id="ARBA00022801"/>
    </source>
</evidence>
<evidence type="ECO:0000256" key="1">
    <source>
        <dbReference type="ARBA" id="ARBA00000077"/>
    </source>
</evidence>
<keyword evidence="11 14" id="KW-0255">Endonuclease</keyword>
<reference evidence="20" key="1">
    <citation type="submission" date="2017-04" db="EMBL/GenBank/DDBJ databases">
        <title>Function of individual gut microbiota members based on whole genome sequencing of pure cultures obtained from chicken caecum.</title>
        <authorList>
            <person name="Medvecky M."/>
            <person name="Cejkova D."/>
            <person name="Polansky O."/>
            <person name="Karasova D."/>
            <person name="Kubasova T."/>
            <person name="Cizek A."/>
            <person name="Rychlik I."/>
        </authorList>
    </citation>
    <scope>NUCLEOTIDE SEQUENCE [LARGE SCALE GENOMIC DNA]</scope>
    <source>
        <strain evidence="20">An70</strain>
    </source>
</reference>
<dbReference type="GO" id="GO:0004523">
    <property type="term" value="F:RNA-DNA hybrid ribonuclease activity"/>
    <property type="evidence" value="ECO:0007669"/>
    <property type="project" value="UniProtKB-UniRule"/>
</dbReference>
<dbReference type="Proteomes" id="UP000196560">
    <property type="component" value="Unassembled WGS sequence"/>
</dbReference>
<dbReference type="eggNOG" id="COG0164">
    <property type="taxonomic scope" value="Bacteria"/>
</dbReference>
<keyword evidence="17" id="KW-0175">Coiled coil</keyword>
<dbReference type="STRING" id="1118060.GCA_000311845_01046"/>
<keyword evidence="20" id="KW-1185">Reference proteome</keyword>
<evidence type="ECO:0000256" key="5">
    <source>
        <dbReference type="ARBA" id="ARBA00007383"/>
    </source>
</evidence>
<evidence type="ECO:0000256" key="7">
    <source>
        <dbReference type="ARBA" id="ARBA00019179"/>
    </source>
</evidence>
<comment type="similarity">
    <text evidence="5 14 16">Belongs to the RNase HII family.</text>
</comment>
<dbReference type="InterPro" id="IPR036397">
    <property type="entry name" value="RNaseH_sf"/>
</dbReference>
<dbReference type="GO" id="GO:0006298">
    <property type="term" value="P:mismatch repair"/>
    <property type="evidence" value="ECO:0007669"/>
    <property type="project" value="TreeGrafter"/>
</dbReference>
<dbReference type="PANTHER" id="PTHR10954">
    <property type="entry name" value="RIBONUCLEASE H2 SUBUNIT A"/>
    <property type="match status" value="1"/>
</dbReference>
<feature type="coiled-coil region" evidence="17">
    <location>
        <begin position="37"/>
        <end position="64"/>
    </location>
</feature>
<dbReference type="InterPro" id="IPR022898">
    <property type="entry name" value="RNase_HII"/>
</dbReference>
<feature type="domain" description="RNase H type-2" evidence="18">
    <location>
        <begin position="75"/>
        <end position="262"/>
    </location>
</feature>
<dbReference type="Pfam" id="PF01351">
    <property type="entry name" value="RNase_HII"/>
    <property type="match status" value="1"/>
</dbReference>
<evidence type="ECO:0000256" key="14">
    <source>
        <dbReference type="HAMAP-Rule" id="MF_00052"/>
    </source>
</evidence>
<feature type="binding site" evidence="14 15">
    <location>
        <position position="81"/>
    </location>
    <ligand>
        <name>a divalent metal cation</name>
        <dbReference type="ChEBI" id="CHEBI:60240"/>
    </ligand>
</feature>
<evidence type="ECO:0000256" key="16">
    <source>
        <dbReference type="RuleBase" id="RU003515"/>
    </source>
</evidence>
<name>A0A1Y3UDI8_9ACTN</name>
<comment type="function">
    <text evidence="3 14 16">Endonuclease that specifically degrades the RNA of RNA-DNA hybrids.</text>
</comment>
<dbReference type="InterPro" id="IPR012337">
    <property type="entry name" value="RNaseH-like_sf"/>
</dbReference>
<organism evidence="19 20">
    <name type="scientific">Enorma massiliensis</name>
    <dbReference type="NCBI Taxonomy" id="1472761"/>
    <lineage>
        <taxon>Bacteria</taxon>
        <taxon>Bacillati</taxon>
        <taxon>Actinomycetota</taxon>
        <taxon>Coriobacteriia</taxon>
        <taxon>Coriobacteriales</taxon>
        <taxon>Coriobacteriaceae</taxon>
        <taxon>Enorma</taxon>
    </lineage>
</organism>
<evidence type="ECO:0000256" key="4">
    <source>
        <dbReference type="ARBA" id="ARBA00004496"/>
    </source>
</evidence>
<dbReference type="CDD" id="cd07182">
    <property type="entry name" value="RNase_HII_bacteria_HII_like"/>
    <property type="match status" value="1"/>
</dbReference>
<dbReference type="GO" id="GO:0003723">
    <property type="term" value="F:RNA binding"/>
    <property type="evidence" value="ECO:0007669"/>
    <property type="project" value="UniProtKB-UniRule"/>
</dbReference>
<evidence type="ECO:0000256" key="10">
    <source>
        <dbReference type="ARBA" id="ARBA00022723"/>
    </source>
</evidence>